<dbReference type="EMBL" id="JTJL01000005">
    <property type="protein sequence ID" value="OBW96022.1"/>
    <property type="molecule type" value="Genomic_DNA"/>
</dbReference>
<name>A0A1A7P0P6_9PAST</name>
<evidence type="ECO:0000256" key="2">
    <source>
        <dbReference type="ARBA" id="ARBA00012581"/>
    </source>
</evidence>
<proteinExistence type="predicted"/>
<protein>
    <recommendedName>
        <fullName evidence="3">1-phosphatidylinositol phosphodiesterase</fullName>
        <ecNumber evidence="2">4.6.1.13</ecNumber>
    </recommendedName>
    <alternativeName>
        <fullName evidence="4">Phosphatidylinositol diacylglycerol-lyase</fullName>
    </alternativeName>
    <alternativeName>
        <fullName evidence="5">Phosphatidylinositol-specific phospholipase C</fullName>
    </alternativeName>
</protein>
<dbReference type="PANTHER" id="PTHR13593:SF113">
    <property type="entry name" value="SI:DKEY-266F7.9"/>
    <property type="match status" value="1"/>
</dbReference>
<dbReference type="PANTHER" id="PTHR13593">
    <property type="match status" value="1"/>
</dbReference>
<evidence type="ECO:0000256" key="4">
    <source>
        <dbReference type="ARBA" id="ARBA00030474"/>
    </source>
</evidence>
<comment type="catalytic activity">
    <reaction evidence="1">
        <text>a 1,2-diacyl-sn-glycero-3-phospho-(1D-myo-inositol) = 1D-myo-inositol 1,2-cyclic phosphate + a 1,2-diacyl-sn-glycerol</text>
        <dbReference type="Rhea" id="RHEA:17093"/>
        <dbReference type="ChEBI" id="CHEBI:17815"/>
        <dbReference type="ChEBI" id="CHEBI:57880"/>
        <dbReference type="ChEBI" id="CHEBI:58484"/>
        <dbReference type="EC" id="4.6.1.13"/>
    </reaction>
</comment>
<organism evidence="7 10">
    <name type="scientific">Gallibacterium salpingitidis</name>
    <dbReference type="NCBI Taxonomy" id="505341"/>
    <lineage>
        <taxon>Bacteria</taxon>
        <taxon>Pseudomonadati</taxon>
        <taxon>Pseudomonadota</taxon>
        <taxon>Gammaproteobacteria</taxon>
        <taxon>Pasteurellales</taxon>
        <taxon>Pasteurellaceae</taxon>
        <taxon>Gallibacterium</taxon>
    </lineage>
</organism>
<dbReference type="SUPFAM" id="SSF51695">
    <property type="entry name" value="PLC-like phosphodiesterases"/>
    <property type="match status" value="1"/>
</dbReference>
<dbReference type="EMBL" id="JTJU01000007">
    <property type="protein sequence ID" value="OBX11896.1"/>
    <property type="molecule type" value="Genomic_DNA"/>
</dbReference>
<dbReference type="PROSITE" id="PS50007">
    <property type="entry name" value="PIPLC_X_DOMAIN"/>
    <property type="match status" value="1"/>
</dbReference>
<keyword evidence="10" id="KW-1185">Reference proteome</keyword>
<comment type="caution">
    <text evidence="7">The sequence shown here is derived from an EMBL/GenBank/DDBJ whole genome shotgun (WGS) entry which is preliminary data.</text>
</comment>
<evidence type="ECO:0000313" key="9">
    <source>
        <dbReference type="Proteomes" id="UP000092527"/>
    </source>
</evidence>
<dbReference type="PATRIC" id="fig|505341.3.peg.384"/>
<accession>A0A1A7P0P6</accession>
<dbReference type="STRING" id="505341.QV08_02300"/>
<evidence type="ECO:0000256" key="1">
    <source>
        <dbReference type="ARBA" id="ARBA00001316"/>
    </source>
</evidence>
<dbReference type="Proteomes" id="UP000092649">
    <property type="component" value="Unassembled WGS sequence"/>
</dbReference>
<dbReference type="GO" id="GO:0004436">
    <property type="term" value="F:phosphatidylinositol diacylglycerol-lyase activity"/>
    <property type="evidence" value="ECO:0007669"/>
    <property type="project" value="UniProtKB-EC"/>
</dbReference>
<gene>
    <name evidence="7" type="ORF">QS62_01925</name>
    <name evidence="8" type="ORF">QV09_00955</name>
</gene>
<evidence type="ECO:0000259" key="6">
    <source>
        <dbReference type="SMART" id="SM00148"/>
    </source>
</evidence>
<dbReference type="SMART" id="SM00148">
    <property type="entry name" value="PLCXc"/>
    <property type="match status" value="1"/>
</dbReference>
<dbReference type="Proteomes" id="UP000092527">
    <property type="component" value="Unassembled WGS sequence"/>
</dbReference>
<dbReference type="Gene3D" id="3.20.20.190">
    <property type="entry name" value="Phosphatidylinositol (PI) phosphodiesterase"/>
    <property type="match status" value="1"/>
</dbReference>
<evidence type="ECO:0000256" key="3">
    <source>
        <dbReference type="ARBA" id="ARBA00019758"/>
    </source>
</evidence>
<dbReference type="InterPro" id="IPR000909">
    <property type="entry name" value="PLipase_C_PInositol-sp_X_dom"/>
</dbReference>
<dbReference type="EC" id="4.6.1.13" evidence="2"/>
<evidence type="ECO:0000313" key="8">
    <source>
        <dbReference type="EMBL" id="OBX11896.1"/>
    </source>
</evidence>
<dbReference type="InterPro" id="IPR017946">
    <property type="entry name" value="PLC-like_Pdiesterase_TIM-brl"/>
</dbReference>
<evidence type="ECO:0000256" key="5">
    <source>
        <dbReference type="ARBA" id="ARBA00030782"/>
    </source>
</evidence>
<evidence type="ECO:0000313" key="7">
    <source>
        <dbReference type="EMBL" id="OBW96022.1"/>
    </source>
</evidence>
<dbReference type="InterPro" id="IPR051057">
    <property type="entry name" value="PI-PLC_domain"/>
</dbReference>
<sequence>MSLANWLAACRPDLQIHRLFIPGTHDTMTADCDQRYYKTQALSLQEQLQIGVRFFDLRLRREMVAAHREWISDISAEIIFDTILQFLKRYPQEFILVRLQNANEAKDDFDEYKQALLDKIQQYQSCFYHWQQDQQTFVFPTLAQVAGKVVALECSPPSMQTYLLGEQQWALPWHQNPWISLQDDWDGPILEDKFNAIQHNVAQSCLVKDKLFLNHISATNGELAYPDVYAQELNSRTVQLWQQMLGKPVAGVQIYDFIDQKIAEQVVKLNFLP</sequence>
<dbReference type="GO" id="GO:0006629">
    <property type="term" value="P:lipid metabolic process"/>
    <property type="evidence" value="ECO:0007669"/>
    <property type="project" value="InterPro"/>
</dbReference>
<dbReference type="Pfam" id="PF00388">
    <property type="entry name" value="PI-PLC-X"/>
    <property type="match status" value="1"/>
</dbReference>
<dbReference type="GO" id="GO:0008081">
    <property type="term" value="F:phosphoric diester hydrolase activity"/>
    <property type="evidence" value="ECO:0007669"/>
    <property type="project" value="InterPro"/>
</dbReference>
<feature type="domain" description="Phosphatidylinositol-specific phospholipase C X" evidence="6">
    <location>
        <begin position="13"/>
        <end position="154"/>
    </location>
</feature>
<reference evidence="9 10" key="1">
    <citation type="submission" date="2014-11" db="EMBL/GenBank/DDBJ databases">
        <title>Pan-genome of Gallibacterium spp.</title>
        <authorList>
            <person name="Kudirkiene E."/>
            <person name="Bojesen A.M."/>
        </authorList>
    </citation>
    <scope>NUCLEOTIDE SEQUENCE [LARGE SCALE GENOMIC DNA]</scope>
    <source>
        <strain evidence="8 9">18469/18</strain>
        <strain evidence="7 10">F150</strain>
    </source>
</reference>
<dbReference type="AlphaFoldDB" id="A0A1A7P0P6"/>
<evidence type="ECO:0000313" key="10">
    <source>
        <dbReference type="Proteomes" id="UP000092649"/>
    </source>
</evidence>